<dbReference type="NCBIfam" id="NF041196">
    <property type="entry name" value="ScbR_bind_reg"/>
    <property type="match status" value="1"/>
</dbReference>
<dbReference type="SUPFAM" id="SSF48498">
    <property type="entry name" value="Tetracyclin repressor-like, C-terminal domain"/>
    <property type="match status" value="1"/>
</dbReference>
<dbReference type="Pfam" id="PF00440">
    <property type="entry name" value="TetR_N"/>
    <property type="match status" value="1"/>
</dbReference>
<dbReference type="GO" id="GO:0000976">
    <property type="term" value="F:transcription cis-regulatory region binding"/>
    <property type="evidence" value="ECO:0007669"/>
    <property type="project" value="TreeGrafter"/>
</dbReference>
<protein>
    <submittedName>
        <fullName evidence="6">FarA</fullName>
    </submittedName>
</protein>
<dbReference type="OrthoDB" id="3237195at2"/>
<evidence type="ECO:0000256" key="4">
    <source>
        <dbReference type="PROSITE-ProRule" id="PRU00335"/>
    </source>
</evidence>
<dbReference type="PROSITE" id="PS50977">
    <property type="entry name" value="HTH_TETR_2"/>
    <property type="match status" value="1"/>
</dbReference>
<dbReference type="InterPro" id="IPR001647">
    <property type="entry name" value="HTH_TetR"/>
</dbReference>
<evidence type="ECO:0000313" key="6">
    <source>
        <dbReference type="EMBL" id="AEW92523.1"/>
    </source>
</evidence>
<gene>
    <name evidence="6" type="ordered locus">SCATT_01520</name>
</gene>
<evidence type="ECO:0000259" key="5">
    <source>
        <dbReference type="PROSITE" id="PS50977"/>
    </source>
</evidence>
<evidence type="ECO:0000256" key="2">
    <source>
        <dbReference type="ARBA" id="ARBA00023125"/>
    </source>
</evidence>
<dbReference type="PRINTS" id="PR00455">
    <property type="entry name" value="HTHTETR"/>
</dbReference>
<accession>G8X1J4</accession>
<dbReference type="eggNOG" id="COG1309">
    <property type="taxonomic scope" value="Bacteria"/>
</dbReference>
<dbReference type="AlphaFoldDB" id="F8K328"/>
<evidence type="ECO:0000256" key="1">
    <source>
        <dbReference type="ARBA" id="ARBA00023015"/>
    </source>
</evidence>
<dbReference type="InterPro" id="IPR036271">
    <property type="entry name" value="Tet_transcr_reg_TetR-rel_C_sf"/>
</dbReference>
<accession>F8K328</accession>
<dbReference type="PATRIC" id="fig|1003195.11.peg.1797"/>
<keyword evidence="1" id="KW-0805">Transcription regulation</keyword>
<dbReference type="PANTHER" id="PTHR30055:SF234">
    <property type="entry name" value="HTH-TYPE TRANSCRIPTIONAL REGULATOR BETI"/>
    <property type="match status" value="1"/>
</dbReference>
<dbReference type="EMBL" id="CP003219">
    <property type="protein sequence ID" value="AEW92523.1"/>
    <property type="molecule type" value="Genomic_DNA"/>
</dbReference>
<dbReference type="InterPro" id="IPR050109">
    <property type="entry name" value="HTH-type_TetR-like_transc_reg"/>
</dbReference>
<keyword evidence="7" id="KW-1185">Reference proteome</keyword>
<evidence type="ECO:0000313" key="7">
    <source>
        <dbReference type="Proteomes" id="UP000007842"/>
    </source>
</evidence>
<dbReference type="HOGENOM" id="CLU_069356_8_0_11"/>
<dbReference type="PANTHER" id="PTHR30055">
    <property type="entry name" value="HTH-TYPE TRANSCRIPTIONAL REGULATOR RUTR"/>
    <property type="match status" value="1"/>
</dbReference>
<dbReference type="KEGG" id="scy:SCATT_01520"/>
<keyword evidence="2 4" id="KW-0238">DNA-binding</keyword>
<dbReference type="Gene3D" id="1.10.357.10">
    <property type="entry name" value="Tetracycline Repressor, domain 2"/>
    <property type="match status" value="1"/>
</dbReference>
<dbReference type="GO" id="GO:0003700">
    <property type="term" value="F:DNA-binding transcription factor activity"/>
    <property type="evidence" value="ECO:0007669"/>
    <property type="project" value="TreeGrafter"/>
</dbReference>
<dbReference type="RefSeq" id="WP_014140922.1">
    <property type="nucleotide sequence ID" value="NC_016111.1"/>
</dbReference>
<evidence type="ECO:0000256" key="3">
    <source>
        <dbReference type="ARBA" id="ARBA00023163"/>
    </source>
</evidence>
<sequence length="202" mass="22164">MAQPQQARSIKTRRTILEAAGALFGAIGYAATTTEMIIERSGVPRGTMYFHFPSKEAVADAIVAAEADVIVPPVRRLKLQSLIALTYRYADVLMHDPVLQGLVRLSVDRVQPSHGEPWRTAHRSLTELIRAAAENGELLPSVEPERFATVLQSAFTGVQLSSQVSTNRKDLPERVTDMWRYLLPGVAIPGLLPSLSLPDLPD</sequence>
<reference evidence="7" key="1">
    <citation type="submission" date="2011-12" db="EMBL/GenBank/DDBJ databases">
        <title>Complete genome sequence of Streptomyces cattleya strain DSM 46488.</title>
        <authorList>
            <person name="Ou H.-Y."/>
            <person name="Li P."/>
            <person name="Zhao C."/>
            <person name="O'Hagan D."/>
            <person name="Deng Z."/>
        </authorList>
    </citation>
    <scope>NUCLEOTIDE SEQUENCE [LARGE SCALE GENOMIC DNA]</scope>
    <source>
        <strain evidence="7">ATCC 35852 / DSM 46488 / JCM 4925 / NBRC 14057 / NRRL 8057</strain>
    </source>
</reference>
<dbReference type="InterPro" id="IPR054126">
    <property type="entry name" value="CprB_TetR_C"/>
</dbReference>
<dbReference type="InterPro" id="IPR009057">
    <property type="entry name" value="Homeodomain-like_sf"/>
</dbReference>
<dbReference type="SUPFAM" id="SSF46689">
    <property type="entry name" value="Homeodomain-like"/>
    <property type="match status" value="1"/>
</dbReference>
<name>F8K328_STREN</name>
<feature type="DNA-binding region" description="H-T-H motif" evidence="4">
    <location>
        <begin position="33"/>
        <end position="52"/>
    </location>
</feature>
<dbReference type="Pfam" id="PF21935">
    <property type="entry name" value="TetR_C_45"/>
    <property type="match status" value="1"/>
</dbReference>
<organism evidence="6 7">
    <name type="scientific">Streptantibioticus cattleyicolor (strain ATCC 35852 / DSM 46488 / JCM 4925 / NBRC 14057 / NRRL 8057)</name>
    <name type="common">Streptomyces cattleya</name>
    <dbReference type="NCBI Taxonomy" id="1003195"/>
    <lineage>
        <taxon>Bacteria</taxon>
        <taxon>Bacillati</taxon>
        <taxon>Actinomycetota</taxon>
        <taxon>Actinomycetes</taxon>
        <taxon>Kitasatosporales</taxon>
        <taxon>Streptomycetaceae</taxon>
        <taxon>Streptantibioticus</taxon>
    </lineage>
</organism>
<dbReference type="InterPro" id="IPR047923">
    <property type="entry name" value="ArpA-like"/>
</dbReference>
<proteinExistence type="predicted"/>
<feature type="domain" description="HTH tetR-type" evidence="5">
    <location>
        <begin position="10"/>
        <end position="70"/>
    </location>
</feature>
<keyword evidence="3" id="KW-0804">Transcription</keyword>
<dbReference type="Proteomes" id="UP000007842">
    <property type="component" value="Chromosome"/>
</dbReference>
<dbReference type="KEGG" id="sct:SCAT_0145"/>